<evidence type="ECO:0000313" key="6">
    <source>
        <dbReference type="EMBL" id="QFY42009.1"/>
    </source>
</evidence>
<keyword evidence="4" id="KW-1133">Transmembrane helix</keyword>
<proteinExistence type="predicted"/>
<feature type="transmembrane region" description="Helical" evidence="4">
    <location>
        <begin position="164"/>
        <end position="185"/>
    </location>
</feature>
<dbReference type="InParanoid" id="A0A5Q0BES5"/>
<dbReference type="Gene3D" id="3.30.565.10">
    <property type="entry name" value="Histidine kinase-like ATPase, C-terminal domain"/>
    <property type="match status" value="1"/>
</dbReference>
<feature type="transmembrane region" description="Helical" evidence="4">
    <location>
        <begin position="29"/>
        <end position="46"/>
    </location>
</feature>
<dbReference type="InterPro" id="IPR005467">
    <property type="entry name" value="His_kinase_dom"/>
</dbReference>
<keyword evidence="3" id="KW-0597">Phosphoprotein</keyword>
<evidence type="ECO:0000256" key="4">
    <source>
        <dbReference type="SAM" id="Phobius"/>
    </source>
</evidence>
<dbReference type="Pfam" id="PF16927">
    <property type="entry name" value="HisKA_7TM"/>
    <property type="match status" value="1"/>
</dbReference>
<feature type="transmembrane region" description="Helical" evidence="4">
    <location>
        <begin position="93"/>
        <end position="115"/>
    </location>
</feature>
<organism evidence="6 7">
    <name type="scientific">Candidatus Methylospira mobilis</name>
    <dbReference type="NCBI Taxonomy" id="1808979"/>
    <lineage>
        <taxon>Bacteria</taxon>
        <taxon>Pseudomonadati</taxon>
        <taxon>Pseudomonadota</taxon>
        <taxon>Gammaproteobacteria</taxon>
        <taxon>Methylococcales</taxon>
        <taxon>Methylococcaceae</taxon>
        <taxon>Candidatus Methylospira</taxon>
    </lineage>
</organism>
<name>A0A5Q0BES5_9GAMM</name>
<dbReference type="PRINTS" id="PR00344">
    <property type="entry name" value="BCTRLSENSOR"/>
</dbReference>
<dbReference type="OrthoDB" id="9809766at2"/>
<dbReference type="KEGG" id="mmob:F6R98_04685"/>
<gene>
    <name evidence="6" type="ORF">F6R98_04685</name>
</gene>
<dbReference type="CDD" id="cd00082">
    <property type="entry name" value="HisKA"/>
    <property type="match status" value="1"/>
</dbReference>
<dbReference type="CDD" id="cd00075">
    <property type="entry name" value="HATPase"/>
    <property type="match status" value="1"/>
</dbReference>
<dbReference type="InterPro" id="IPR003594">
    <property type="entry name" value="HATPase_dom"/>
</dbReference>
<dbReference type="SMART" id="SM00387">
    <property type="entry name" value="HATPase_c"/>
    <property type="match status" value="1"/>
</dbReference>
<accession>A0A5Q0BES5</accession>
<feature type="transmembrane region" description="Helical" evidence="4">
    <location>
        <begin position="191"/>
        <end position="211"/>
    </location>
</feature>
<comment type="catalytic activity">
    <reaction evidence="1">
        <text>ATP + protein L-histidine = ADP + protein N-phospho-L-histidine.</text>
        <dbReference type="EC" id="2.7.13.3"/>
    </reaction>
</comment>
<sequence length="459" mass="51975">MYSVLPAIVSLIFLCYGIYALIDQGFTQISFSLFLLCITTFCWQFGWTVLFQLTDPEAALFVIKFGYLMILFIPASIYHFLSEICERKQERRYVYFSYGFSALLAVFLFGSDLFVSGYYRYFWGYYPKVGPLHSAHLLQTLIVLIRGLYITYRAQKDSAPNMRMRYKLCLWSLLIYSFAGVDYLCNYGFEFYPPGVAFIAISLGIIAFGIVKYDILNPIAIAATVAHEMRTPLATIRIQAMTISQYWPELFEGYQLAVKHGLCEQRIRPRHLHILSDLSNRIAREVDRSNMVIDMMLASASIEQPDTLVFERHSIWHCVDEALERYPFSDGAKERLSVNKNDAGFDFHGSDTLLVCVLFNLLKNALHALTSSGSGEIYISSAKAGQYNHLIVTDTGPGIPAELLPHIFDIFYTTKRTSGSAGLGLAFCKRVMTAFGGRISCDSSVGEYTRFILEFPAIA</sequence>
<dbReference type="Proteomes" id="UP000325755">
    <property type="component" value="Chromosome"/>
</dbReference>
<dbReference type="InterPro" id="IPR003661">
    <property type="entry name" value="HisK_dim/P_dom"/>
</dbReference>
<dbReference type="AlphaFoldDB" id="A0A5Q0BES5"/>
<dbReference type="SUPFAM" id="SSF55874">
    <property type="entry name" value="ATPase domain of HSP90 chaperone/DNA topoisomerase II/histidine kinase"/>
    <property type="match status" value="1"/>
</dbReference>
<keyword evidence="4" id="KW-0812">Transmembrane</keyword>
<dbReference type="Pfam" id="PF02518">
    <property type="entry name" value="HATPase_c"/>
    <property type="match status" value="1"/>
</dbReference>
<keyword evidence="4" id="KW-0472">Membrane</keyword>
<dbReference type="Gene3D" id="1.10.287.130">
    <property type="match status" value="1"/>
</dbReference>
<dbReference type="PANTHER" id="PTHR43547:SF2">
    <property type="entry name" value="HYBRID SIGNAL TRANSDUCTION HISTIDINE KINASE C"/>
    <property type="match status" value="1"/>
</dbReference>
<dbReference type="InterPro" id="IPR036097">
    <property type="entry name" value="HisK_dim/P_sf"/>
</dbReference>
<evidence type="ECO:0000313" key="7">
    <source>
        <dbReference type="Proteomes" id="UP000325755"/>
    </source>
</evidence>
<dbReference type="EMBL" id="CP044205">
    <property type="protein sequence ID" value="QFY42009.1"/>
    <property type="molecule type" value="Genomic_DNA"/>
</dbReference>
<dbReference type="PANTHER" id="PTHR43547">
    <property type="entry name" value="TWO-COMPONENT HISTIDINE KINASE"/>
    <property type="match status" value="1"/>
</dbReference>
<dbReference type="GO" id="GO:0000155">
    <property type="term" value="F:phosphorelay sensor kinase activity"/>
    <property type="evidence" value="ECO:0007669"/>
    <property type="project" value="InterPro"/>
</dbReference>
<keyword evidence="7" id="KW-1185">Reference proteome</keyword>
<dbReference type="InterPro" id="IPR031621">
    <property type="entry name" value="HisKA_7TM"/>
</dbReference>
<dbReference type="PROSITE" id="PS50109">
    <property type="entry name" value="HIS_KIN"/>
    <property type="match status" value="1"/>
</dbReference>
<feature type="domain" description="Histidine kinase" evidence="5">
    <location>
        <begin position="224"/>
        <end position="459"/>
    </location>
</feature>
<dbReference type="EC" id="2.7.13.3" evidence="2"/>
<dbReference type="SUPFAM" id="SSF47384">
    <property type="entry name" value="Homodimeric domain of signal transducing histidine kinase"/>
    <property type="match status" value="1"/>
</dbReference>
<feature type="transmembrane region" description="Helical" evidence="4">
    <location>
        <begin position="6"/>
        <end position="22"/>
    </location>
</feature>
<evidence type="ECO:0000256" key="3">
    <source>
        <dbReference type="ARBA" id="ARBA00022553"/>
    </source>
</evidence>
<evidence type="ECO:0000256" key="2">
    <source>
        <dbReference type="ARBA" id="ARBA00012438"/>
    </source>
</evidence>
<evidence type="ECO:0000256" key="1">
    <source>
        <dbReference type="ARBA" id="ARBA00000085"/>
    </source>
</evidence>
<protein>
    <recommendedName>
        <fullName evidence="2">histidine kinase</fullName>
        <ecNumber evidence="2">2.7.13.3</ecNumber>
    </recommendedName>
</protein>
<evidence type="ECO:0000259" key="5">
    <source>
        <dbReference type="PROSITE" id="PS50109"/>
    </source>
</evidence>
<reference evidence="6 7" key="1">
    <citation type="submission" date="2019-09" db="EMBL/GenBank/DDBJ databases">
        <title>Ecophysiology of the spiral-shaped methanotroph Methylospira mobilis as revealed by the complete genome sequence.</title>
        <authorList>
            <person name="Oshkin I.Y."/>
            <person name="Dedysh S.N."/>
            <person name="Miroshnikov K."/>
            <person name="Danilova O.V."/>
            <person name="Hakobyan A."/>
            <person name="Liesack W."/>
        </authorList>
    </citation>
    <scope>NUCLEOTIDE SEQUENCE [LARGE SCALE GENOMIC DNA]</scope>
    <source>
        <strain evidence="6 7">Shm1</strain>
    </source>
</reference>
<feature type="transmembrane region" description="Helical" evidence="4">
    <location>
        <begin position="58"/>
        <end position="81"/>
    </location>
</feature>
<feature type="transmembrane region" description="Helical" evidence="4">
    <location>
        <begin position="135"/>
        <end position="152"/>
    </location>
</feature>
<dbReference type="RefSeq" id="WP_153247994.1">
    <property type="nucleotide sequence ID" value="NZ_CP044205.1"/>
</dbReference>
<dbReference type="InterPro" id="IPR004358">
    <property type="entry name" value="Sig_transdc_His_kin-like_C"/>
</dbReference>
<dbReference type="InterPro" id="IPR036890">
    <property type="entry name" value="HATPase_C_sf"/>
</dbReference>